<protein>
    <submittedName>
        <fullName evidence="3">Rho GTPase-activating protein 21</fullName>
    </submittedName>
</protein>
<dbReference type="Pfam" id="PF00620">
    <property type="entry name" value="RhoGAP"/>
    <property type="match status" value="1"/>
</dbReference>
<feature type="compositionally biased region" description="Basic and acidic residues" evidence="1">
    <location>
        <begin position="851"/>
        <end position="860"/>
    </location>
</feature>
<name>A0AAV4E1E5_9GAST</name>
<evidence type="ECO:0000259" key="2">
    <source>
        <dbReference type="PROSITE" id="PS50238"/>
    </source>
</evidence>
<feature type="compositionally biased region" description="Basic and acidic residues" evidence="1">
    <location>
        <begin position="185"/>
        <end position="202"/>
    </location>
</feature>
<proteinExistence type="predicted"/>
<dbReference type="EMBL" id="BLXT01008609">
    <property type="protein sequence ID" value="GFO50443.1"/>
    <property type="molecule type" value="Genomic_DNA"/>
</dbReference>
<evidence type="ECO:0000313" key="4">
    <source>
        <dbReference type="Proteomes" id="UP000735302"/>
    </source>
</evidence>
<feature type="region of interest" description="Disordered" evidence="1">
    <location>
        <begin position="280"/>
        <end position="301"/>
    </location>
</feature>
<feature type="compositionally biased region" description="Low complexity" evidence="1">
    <location>
        <begin position="285"/>
        <end position="301"/>
    </location>
</feature>
<feature type="region of interest" description="Disordered" evidence="1">
    <location>
        <begin position="787"/>
        <end position="882"/>
    </location>
</feature>
<feature type="domain" description="Rho-GAP" evidence="2">
    <location>
        <begin position="1"/>
        <end position="112"/>
    </location>
</feature>
<dbReference type="Proteomes" id="UP000735302">
    <property type="component" value="Unassembled WGS sequence"/>
</dbReference>
<dbReference type="SMART" id="SM00324">
    <property type="entry name" value="RhoGAP"/>
    <property type="match status" value="1"/>
</dbReference>
<feature type="compositionally biased region" description="Polar residues" evidence="1">
    <location>
        <begin position="656"/>
        <end position="667"/>
    </location>
</feature>
<dbReference type="AlphaFoldDB" id="A0AAV4E1E5"/>
<gene>
    <name evidence="3" type="ORF">PoB_007694800</name>
</gene>
<feature type="region of interest" description="Disordered" evidence="1">
    <location>
        <begin position="895"/>
        <end position="938"/>
    </location>
</feature>
<reference evidence="3 4" key="1">
    <citation type="journal article" date="2021" name="Elife">
        <title>Chloroplast acquisition without the gene transfer in kleptoplastic sea slugs, Plakobranchus ocellatus.</title>
        <authorList>
            <person name="Maeda T."/>
            <person name="Takahashi S."/>
            <person name="Yoshida T."/>
            <person name="Shimamura S."/>
            <person name="Takaki Y."/>
            <person name="Nagai Y."/>
            <person name="Toyoda A."/>
            <person name="Suzuki Y."/>
            <person name="Arimoto A."/>
            <person name="Ishii H."/>
            <person name="Satoh N."/>
            <person name="Nishiyama T."/>
            <person name="Hasebe M."/>
            <person name="Maruyama T."/>
            <person name="Minagawa J."/>
            <person name="Obokata J."/>
            <person name="Shigenobu S."/>
        </authorList>
    </citation>
    <scope>NUCLEOTIDE SEQUENCE [LARGE SCALE GENOMIC DNA]</scope>
</reference>
<keyword evidence="4" id="KW-1185">Reference proteome</keyword>
<dbReference type="Gene3D" id="1.10.555.10">
    <property type="entry name" value="Rho GTPase activation protein"/>
    <property type="match status" value="1"/>
</dbReference>
<sequence length="964" mass="107175">MLFSYIPLAVDSYDNFIEANRHPDESKRKLKIKRLLHLLPQHHHETFKHMAEHLNKVASYGNLNKMDAKNLAIMFGPTLVRKKEDDTVSLVTDMSDQCRIVESIILHHDWFFSTWDQDNYIPMETVVETVNLEEGQITTKDDDEEADSAISTKELISSIVGAASKKLRSQKLASSLDFLDSEDSTDGHPALESRSRTFSEHNIDEEDYIASQSKSLTSSSRSASEDYLDKKSGSRSDVSGGSSFVVPVAPMMVAPSNVDKKNRIGSSSSDPYYHDLQYADAASNGSGKTPPSPSLSSSTATGATNVSRYFSDESLLAADNFIDSNDEQDDEMEILHPGGRLPTSLSRDAIHDTLKRIGNDVSALLHTFEQKQQKERERRRRDQERVEAEHRRTRLELEQEDFDDTFDSWLSASSWKRPTSGSRDVGTSGSQLLTSSTAFAAPTPSHSSSKMPDVVSSSYLGGHYPYDHQERGREKLDADNRREYYSAPKIASNVSLPPQPSMSISSPPQGAIVSLPSNQMDPKFKQSQKESPEDFLLSDLHIQEESTVQVVRPLAQTHMQQQEAQLRFRQQPSANREKAIQKPVSSMRNSVGRRHGSLDSLIDMMDKDKRASWASSDSEDGSDLLTSITTTFDQKLQILLNPKYKLNGAGRKSLKNDSAISETSTRGLESHRQVDSLVSRNPPSNLKPGYTMAALMESDRSFQDPSLHRSAKSDSKIGIASRFERVDNPRATSSSPIGGSPLDSVAKATQVRKRDLPDFRSFLGKSADGSTQQRDLASVVLTQPKKLEFGNTSSGGGGKVVRRNSGRNGRSDSSRSISKLEKTERNWNLQAHRGAAIPPFGRNEMESDLEASQRGDKENLETPEQVLNRKNKHRRHTVGGAEDFEHISALSHINDNRNVEGMGNLIGDNSSSRRQQQQHPSAWEQLRPALKDSGPGSMQAWIQRERLRGSTPDLSCKQEKAGSF</sequence>
<feature type="region of interest" description="Disordered" evidence="1">
    <location>
        <begin position="179"/>
        <end position="242"/>
    </location>
</feature>
<dbReference type="PANTHER" id="PTHR23175:SF23">
    <property type="entry name" value="PDZ DOMAIN-CONTAINING PROTEIN"/>
    <property type="match status" value="1"/>
</dbReference>
<feature type="compositionally biased region" description="Basic and acidic residues" evidence="1">
    <location>
        <begin position="809"/>
        <end position="825"/>
    </location>
</feature>
<dbReference type="SUPFAM" id="SSF48350">
    <property type="entry name" value="GTPase activation domain, GAP"/>
    <property type="match status" value="1"/>
</dbReference>
<evidence type="ECO:0000256" key="1">
    <source>
        <dbReference type="SAM" id="MobiDB-lite"/>
    </source>
</evidence>
<accession>A0AAV4E1E5</accession>
<feature type="region of interest" description="Disordered" evidence="1">
    <location>
        <begin position="701"/>
        <end position="749"/>
    </location>
</feature>
<dbReference type="InterPro" id="IPR008936">
    <property type="entry name" value="Rho_GTPase_activation_prot"/>
</dbReference>
<evidence type="ECO:0000313" key="3">
    <source>
        <dbReference type="EMBL" id="GFO50443.1"/>
    </source>
</evidence>
<dbReference type="PANTHER" id="PTHR23175">
    <property type="entry name" value="PDZ DOMAIN-CONTAINING PROTEIN"/>
    <property type="match status" value="1"/>
</dbReference>
<dbReference type="GO" id="GO:0007165">
    <property type="term" value="P:signal transduction"/>
    <property type="evidence" value="ECO:0007669"/>
    <property type="project" value="InterPro"/>
</dbReference>
<feature type="compositionally biased region" description="Low complexity" evidence="1">
    <location>
        <begin position="211"/>
        <end position="222"/>
    </location>
</feature>
<feature type="region of interest" description="Disordered" evidence="1">
    <location>
        <begin position="647"/>
        <end position="687"/>
    </location>
</feature>
<organism evidence="3 4">
    <name type="scientific">Plakobranchus ocellatus</name>
    <dbReference type="NCBI Taxonomy" id="259542"/>
    <lineage>
        <taxon>Eukaryota</taxon>
        <taxon>Metazoa</taxon>
        <taxon>Spiralia</taxon>
        <taxon>Lophotrochozoa</taxon>
        <taxon>Mollusca</taxon>
        <taxon>Gastropoda</taxon>
        <taxon>Heterobranchia</taxon>
        <taxon>Euthyneura</taxon>
        <taxon>Panpulmonata</taxon>
        <taxon>Sacoglossa</taxon>
        <taxon>Placobranchoidea</taxon>
        <taxon>Plakobranchidae</taxon>
        <taxon>Plakobranchus</taxon>
    </lineage>
</organism>
<feature type="region of interest" description="Disordered" evidence="1">
    <location>
        <begin position="489"/>
        <end position="530"/>
    </location>
</feature>
<dbReference type="PROSITE" id="PS50238">
    <property type="entry name" value="RHOGAP"/>
    <property type="match status" value="1"/>
</dbReference>
<feature type="region of interest" description="Disordered" evidence="1">
    <location>
        <begin position="370"/>
        <end position="391"/>
    </location>
</feature>
<feature type="region of interest" description="Disordered" evidence="1">
    <location>
        <begin position="569"/>
        <end position="594"/>
    </location>
</feature>
<dbReference type="InterPro" id="IPR000198">
    <property type="entry name" value="RhoGAP_dom"/>
</dbReference>
<comment type="caution">
    <text evidence="3">The sequence shown here is derived from an EMBL/GenBank/DDBJ whole genome shotgun (WGS) entry which is preliminary data.</text>
</comment>
<feature type="compositionally biased region" description="Basic and acidic residues" evidence="1">
    <location>
        <begin position="223"/>
        <end position="234"/>
    </location>
</feature>